<feature type="region of interest" description="Disordered" evidence="1">
    <location>
        <begin position="13"/>
        <end position="42"/>
    </location>
</feature>
<accession>A0ABU5WQR9</accession>
<dbReference type="EMBL" id="JAWRLE010000033">
    <property type="protein sequence ID" value="MEB2581269.1"/>
    <property type="molecule type" value="Genomic_DNA"/>
</dbReference>
<name>A0ABU5WQR9_9BURK</name>
<keyword evidence="3" id="KW-1185">Reference proteome</keyword>
<evidence type="ECO:0000256" key="1">
    <source>
        <dbReference type="SAM" id="MobiDB-lite"/>
    </source>
</evidence>
<dbReference type="Proteomes" id="UP001304467">
    <property type="component" value="Unassembled WGS sequence"/>
</dbReference>
<protein>
    <submittedName>
        <fullName evidence="2">Uncharacterized protein</fullName>
    </submittedName>
</protein>
<proteinExistence type="predicted"/>
<dbReference type="RefSeq" id="WP_179231784.1">
    <property type="nucleotide sequence ID" value="NZ_JAWRKY010000006.1"/>
</dbReference>
<evidence type="ECO:0000313" key="2">
    <source>
        <dbReference type="EMBL" id="MEB2581269.1"/>
    </source>
</evidence>
<evidence type="ECO:0000313" key="3">
    <source>
        <dbReference type="Proteomes" id="UP001304467"/>
    </source>
</evidence>
<organism evidence="2 3">
    <name type="scientific">Burkholderia anthinoferrum</name>
    <dbReference type="NCBI Taxonomy" id="3090833"/>
    <lineage>
        <taxon>Bacteria</taxon>
        <taxon>Pseudomonadati</taxon>
        <taxon>Pseudomonadota</taxon>
        <taxon>Betaproteobacteria</taxon>
        <taxon>Burkholderiales</taxon>
        <taxon>Burkholderiaceae</taxon>
        <taxon>Burkholderia</taxon>
    </lineage>
</organism>
<sequence length="89" mass="10159">MLDFIERSRMGHAVHAGQRADSTSTVQSRFDRAGPVPAPAGLDRTRVGRIIRKAFLRQLREQTCRLAAMHARYRPAKGHMRNACRILQY</sequence>
<reference evidence="2 3" key="1">
    <citation type="journal article" date="2023" name="Front. Microbiol.">
        <title>Genomic analyses of Burkholderia respiratory isolates indicates two evolutionarily distinct B. anthina clades.</title>
        <authorList>
            <person name="Pham A."/>
            <person name="Volmer J.G."/>
            <person name="Chambers D.C."/>
            <person name="Smith D.J."/>
            <person name="Reid D.W."/>
            <person name="Burr L."/>
            <person name="Wells T.J."/>
        </authorList>
    </citation>
    <scope>NUCLEOTIDE SEQUENCE [LARGE SCALE GENOMIC DNA]</scope>
    <source>
        <strain evidence="2 3">BCCIQ07A</strain>
    </source>
</reference>
<gene>
    <name evidence="2" type="ORF">SB593_20190</name>
</gene>
<comment type="caution">
    <text evidence="2">The sequence shown here is derived from an EMBL/GenBank/DDBJ whole genome shotgun (WGS) entry which is preliminary data.</text>
</comment>